<gene>
    <name evidence="1" type="ORF">NPIL_308671</name>
</gene>
<sequence>MEFYQEQTFSHETVGLRTPRVKIVLMRKVFEYSYNEPFSVFKWGDKLFQVHIHGNHYLIDKSKPAIMPLEIITSYSRYRSKPKQTSNSTRPRLHHCNIREGMFGNSTS</sequence>
<dbReference type="EMBL" id="BMAW01019486">
    <property type="protein sequence ID" value="GFT63630.1"/>
    <property type="molecule type" value="Genomic_DNA"/>
</dbReference>
<proteinExistence type="predicted"/>
<dbReference type="Proteomes" id="UP000887013">
    <property type="component" value="Unassembled WGS sequence"/>
</dbReference>
<evidence type="ECO:0000313" key="1">
    <source>
        <dbReference type="EMBL" id="GFT63630.1"/>
    </source>
</evidence>
<organism evidence="1 2">
    <name type="scientific">Nephila pilipes</name>
    <name type="common">Giant wood spider</name>
    <name type="synonym">Nephila maculata</name>
    <dbReference type="NCBI Taxonomy" id="299642"/>
    <lineage>
        <taxon>Eukaryota</taxon>
        <taxon>Metazoa</taxon>
        <taxon>Ecdysozoa</taxon>
        <taxon>Arthropoda</taxon>
        <taxon>Chelicerata</taxon>
        <taxon>Arachnida</taxon>
        <taxon>Araneae</taxon>
        <taxon>Araneomorphae</taxon>
        <taxon>Entelegynae</taxon>
        <taxon>Araneoidea</taxon>
        <taxon>Nephilidae</taxon>
        <taxon>Nephila</taxon>
    </lineage>
</organism>
<comment type="caution">
    <text evidence="1">The sequence shown here is derived from an EMBL/GenBank/DDBJ whole genome shotgun (WGS) entry which is preliminary data.</text>
</comment>
<evidence type="ECO:0000313" key="2">
    <source>
        <dbReference type="Proteomes" id="UP000887013"/>
    </source>
</evidence>
<reference evidence="1" key="1">
    <citation type="submission" date="2020-08" db="EMBL/GenBank/DDBJ databases">
        <title>Multicomponent nature underlies the extraordinary mechanical properties of spider dragline silk.</title>
        <authorList>
            <person name="Kono N."/>
            <person name="Nakamura H."/>
            <person name="Mori M."/>
            <person name="Yoshida Y."/>
            <person name="Ohtoshi R."/>
            <person name="Malay A.D."/>
            <person name="Moran D.A.P."/>
            <person name="Tomita M."/>
            <person name="Numata K."/>
            <person name="Arakawa K."/>
        </authorList>
    </citation>
    <scope>NUCLEOTIDE SEQUENCE</scope>
</reference>
<dbReference type="AlphaFoldDB" id="A0A8X6PCX6"/>
<keyword evidence="2" id="KW-1185">Reference proteome</keyword>
<accession>A0A8X6PCX6</accession>
<protein>
    <submittedName>
        <fullName evidence="1">Uncharacterized protein</fullName>
    </submittedName>
</protein>
<name>A0A8X6PCX6_NEPPI</name>